<evidence type="ECO:0000256" key="2">
    <source>
        <dbReference type="ARBA" id="ARBA00004496"/>
    </source>
</evidence>
<evidence type="ECO:0000256" key="5">
    <source>
        <dbReference type="ARBA" id="ARBA00022664"/>
    </source>
</evidence>
<feature type="compositionally biased region" description="Basic and acidic residues" evidence="11">
    <location>
        <begin position="38"/>
        <end position="48"/>
    </location>
</feature>
<keyword evidence="7" id="KW-0508">mRNA splicing</keyword>
<comment type="similarity">
    <text evidence="3">Belongs to the TSSC4 family.</text>
</comment>
<dbReference type="InterPro" id="IPR029338">
    <property type="entry name" value="TSSC4"/>
</dbReference>
<evidence type="ECO:0000256" key="9">
    <source>
        <dbReference type="ARBA" id="ARBA00035304"/>
    </source>
</evidence>
<organism evidence="12 13">
    <name type="scientific">Rehmannia glutinosa</name>
    <name type="common">Chinese foxglove</name>
    <dbReference type="NCBI Taxonomy" id="99300"/>
    <lineage>
        <taxon>Eukaryota</taxon>
        <taxon>Viridiplantae</taxon>
        <taxon>Streptophyta</taxon>
        <taxon>Embryophyta</taxon>
        <taxon>Tracheophyta</taxon>
        <taxon>Spermatophyta</taxon>
        <taxon>Magnoliopsida</taxon>
        <taxon>eudicotyledons</taxon>
        <taxon>Gunneridae</taxon>
        <taxon>Pentapetalae</taxon>
        <taxon>asterids</taxon>
        <taxon>lamiids</taxon>
        <taxon>Lamiales</taxon>
        <taxon>Orobanchaceae</taxon>
        <taxon>Rehmannieae</taxon>
        <taxon>Rehmannia</taxon>
    </lineage>
</organism>
<gene>
    <name evidence="12" type="ORF">DH2020_020440</name>
</gene>
<evidence type="ECO:0000256" key="10">
    <source>
        <dbReference type="ARBA" id="ARBA00045970"/>
    </source>
</evidence>
<dbReference type="Proteomes" id="UP001318860">
    <property type="component" value="Unassembled WGS sequence"/>
</dbReference>
<dbReference type="EMBL" id="JABTTQ020000011">
    <property type="protein sequence ID" value="KAK6146571.1"/>
    <property type="molecule type" value="Genomic_DNA"/>
</dbReference>
<sequence length="220" mass="24921">MEDSFRVRADKVFGGLGGNTASSVGVSPSLWCLGDEEIERREWNRNKEDVEEGEGGGESGPSVVRNQLDSDLQDLSDYQEEEEEEEEEEEDEEIDGGKRKRRRNNTSIAETSVDEYLDVQSNIGRDCTLDYEEEEDEYDKVAVGAEQTGDRMYMRDVKYAEYGIHELNEYGELPNTFQAVVRDPRANHTAAKIRLKEDAEAAGNFDTLQLSDNSKATKRD</sequence>
<evidence type="ECO:0000256" key="8">
    <source>
        <dbReference type="ARBA" id="ARBA00023242"/>
    </source>
</evidence>
<feature type="region of interest" description="Disordered" evidence="11">
    <location>
        <begin position="1"/>
        <end position="117"/>
    </location>
</feature>
<protein>
    <recommendedName>
        <fullName evidence="9">U5 small nuclear ribonucleoprotein TSSC4</fullName>
    </recommendedName>
</protein>
<keyword evidence="6" id="KW-0747">Spliceosome</keyword>
<evidence type="ECO:0000256" key="6">
    <source>
        <dbReference type="ARBA" id="ARBA00022728"/>
    </source>
</evidence>
<reference evidence="12 13" key="1">
    <citation type="journal article" date="2021" name="Comput. Struct. Biotechnol. J.">
        <title>De novo genome assembly of the potent medicinal plant Rehmannia glutinosa using nanopore technology.</title>
        <authorList>
            <person name="Ma L."/>
            <person name="Dong C."/>
            <person name="Song C."/>
            <person name="Wang X."/>
            <person name="Zheng X."/>
            <person name="Niu Y."/>
            <person name="Chen S."/>
            <person name="Feng W."/>
        </authorList>
    </citation>
    <scope>NUCLEOTIDE SEQUENCE [LARGE SCALE GENOMIC DNA]</scope>
    <source>
        <strain evidence="12">DH-2019</strain>
    </source>
</reference>
<keyword evidence="4" id="KW-0963">Cytoplasm</keyword>
<evidence type="ECO:0000256" key="3">
    <source>
        <dbReference type="ARBA" id="ARBA00010362"/>
    </source>
</evidence>
<name>A0ABR0WG48_REHGL</name>
<evidence type="ECO:0000256" key="11">
    <source>
        <dbReference type="SAM" id="MobiDB-lite"/>
    </source>
</evidence>
<accession>A0ABR0WG48</accession>
<dbReference type="PANTHER" id="PTHR13445:SF3">
    <property type="entry name" value="U5 SMALL NUCLEAR RIBONUCLEOPROTEIN TSSC4"/>
    <property type="match status" value="1"/>
</dbReference>
<comment type="function">
    <text evidence="10">Protein associated with the U5 snRNP, during its maturation and its post-splicing recycling and which is required for spliceosomal tri-snRNP complex assembly in the nucleus. Has a molecular sequestering activity and transiently hinders SNRNP200 binding sites for constitutive splicing factors that intervene later during the assembly of the spliceosome and splicing. Together with its molecular sequestering activity, may also function as a molecular adapter and placeholder, coordinating the assembly of the U5 snRNP and its association with the U4/U6 di-snRNP.</text>
</comment>
<feature type="compositionally biased region" description="Basic and acidic residues" evidence="11">
    <location>
        <begin position="1"/>
        <end position="11"/>
    </location>
</feature>
<keyword evidence="8" id="KW-0539">Nucleus</keyword>
<keyword evidence="13" id="KW-1185">Reference proteome</keyword>
<evidence type="ECO:0000256" key="4">
    <source>
        <dbReference type="ARBA" id="ARBA00022490"/>
    </source>
</evidence>
<evidence type="ECO:0000313" key="13">
    <source>
        <dbReference type="Proteomes" id="UP001318860"/>
    </source>
</evidence>
<comment type="subcellular location">
    <subcellularLocation>
        <location evidence="2">Cytoplasm</location>
    </subcellularLocation>
    <subcellularLocation>
        <location evidence="1">Nucleus</location>
    </subcellularLocation>
</comment>
<keyword evidence="5" id="KW-0507">mRNA processing</keyword>
<feature type="compositionally biased region" description="Acidic residues" evidence="11">
    <location>
        <begin position="71"/>
        <end position="94"/>
    </location>
</feature>
<proteinExistence type="inferred from homology"/>
<evidence type="ECO:0000256" key="7">
    <source>
        <dbReference type="ARBA" id="ARBA00023187"/>
    </source>
</evidence>
<comment type="caution">
    <text evidence="12">The sequence shown here is derived from an EMBL/GenBank/DDBJ whole genome shotgun (WGS) entry which is preliminary data.</text>
</comment>
<evidence type="ECO:0000256" key="1">
    <source>
        <dbReference type="ARBA" id="ARBA00004123"/>
    </source>
</evidence>
<evidence type="ECO:0000313" key="12">
    <source>
        <dbReference type="EMBL" id="KAK6146571.1"/>
    </source>
</evidence>
<dbReference type="PANTHER" id="PTHR13445">
    <property type="entry name" value="TUMOR SUPPRESSING SUBTRANSFERABLE CANDIDATE 4 TSSC4"/>
    <property type="match status" value="1"/>
</dbReference>